<evidence type="ECO:0000313" key="2">
    <source>
        <dbReference type="Proteomes" id="UP000529946"/>
    </source>
</evidence>
<keyword evidence="2" id="KW-1185">Reference proteome</keyword>
<gene>
    <name evidence="1" type="ORF">GGR12_000808</name>
</gene>
<sequence length="61" mass="6687">MIPPPEPAPVPIEISHDHGLWRFRSLDGRLSGSFLEHRAALRAAEDEANSHGCYVVVRAPG</sequence>
<reference evidence="1 2" key="1">
    <citation type="submission" date="2020-08" db="EMBL/GenBank/DDBJ databases">
        <title>Genomic Encyclopedia of Type Strains, Phase IV (KMG-IV): sequencing the most valuable type-strain genomes for metagenomic binning, comparative biology and taxonomic classification.</title>
        <authorList>
            <person name="Goeker M."/>
        </authorList>
    </citation>
    <scope>NUCLEOTIDE SEQUENCE [LARGE SCALE GENOMIC DNA]</scope>
    <source>
        <strain evidence="1 2">DSM 23960</strain>
    </source>
</reference>
<dbReference type="AlphaFoldDB" id="A0A7W6JBB6"/>
<proteinExistence type="predicted"/>
<organism evidence="1 2">
    <name type="scientific">Brevundimonas lenta</name>
    <dbReference type="NCBI Taxonomy" id="424796"/>
    <lineage>
        <taxon>Bacteria</taxon>
        <taxon>Pseudomonadati</taxon>
        <taxon>Pseudomonadota</taxon>
        <taxon>Alphaproteobacteria</taxon>
        <taxon>Caulobacterales</taxon>
        <taxon>Caulobacteraceae</taxon>
        <taxon>Brevundimonas</taxon>
    </lineage>
</organism>
<dbReference type="EMBL" id="JACIDM010000001">
    <property type="protein sequence ID" value="MBB4081969.1"/>
    <property type="molecule type" value="Genomic_DNA"/>
</dbReference>
<accession>A0A7W6JBB6</accession>
<comment type="caution">
    <text evidence="1">The sequence shown here is derived from an EMBL/GenBank/DDBJ whole genome shotgun (WGS) entry which is preliminary data.</text>
</comment>
<evidence type="ECO:0000313" key="1">
    <source>
        <dbReference type="EMBL" id="MBB4081969.1"/>
    </source>
</evidence>
<name>A0A7W6JBB6_9CAUL</name>
<dbReference type="RefSeq" id="WP_183203106.1">
    <property type="nucleotide sequence ID" value="NZ_BAAAER010000004.1"/>
</dbReference>
<protein>
    <recommendedName>
        <fullName evidence="3">DUF2188 domain-containing protein</fullName>
    </recommendedName>
</protein>
<dbReference type="Proteomes" id="UP000529946">
    <property type="component" value="Unassembled WGS sequence"/>
</dbReference>
<evidence type="ECO:0008006" key="3">
    <source>
        <dbReference type="Google" id="ProtNLM"/>
    </source>
</evidence>